<name>A0A161QLA5_9BACI</name>
<dbReference type="AlphaFoldDB" id="A0A161QLA5"/>
<dbReference type="Gene3D" id="1.10.530.10">
    <property type="match status" value="1"/>
</dbReference>
<dbReference type="RefSeq" id="WP_061948794.1">
    <property type="nucleotide sequence ID" value="NZ_LTAO01000014.1"/>
</dbReference>
<dbReference type="Gene3D" id="2.30.30.40">
    <property type="entry name" value="SH3 Domains"/>
    <property type="match status" value="3"/>
</dbReference>
<dbReference type="PANTHER" id="PTHR34408:SF1">
    <property type="entry name" value="GLYCOSYL HYDROLASE FAMILY 19 DOMAIN-CONTAINING PROTEIN HI_1415"/>
    <property type="match status" value="1"/>
</dbReference>
<evidence type="ECO:0000313" key="3">
    <source>
        <dbReference type="Proteomes" id="UP000075806"/>
    </source>
</evidence>
<evidence type="ECO:0000313" key="2">
    <source>
        <dbReference type="EMBL" id="KYG30869.1"/>
    </source>
</evidence>
<dbReference type="SUPFAM" id="SSF50044">
    <property type="entry name" value="SH3-domain"/>
    <property type="match status" value="1"/>
</dbReference>
<protein>
    <recommendedName>
        <fullName evidence="1">SH3b domain-containing protein</fullName>
    </recommendedName>
</protein>
<dbReference type="InterPro" id="IPR052354">
    <property type="entry name" value="Cell_Wall_Dynamics_Protein"/>
</dbReference>
<dbReference type="SMART" id="SM00047">
    <property type="entry name" value="LYZ2"/>
    <property type="match status" value="1"/>
</dbReference>
<feature type="domain" description="SH3b" evidence="1">
    <location>
        <begin position="358"/>
        <end position="424"/>
    </location>
</feature>
<keyword evidence="3" id="KW-1185">Reference proteome</keyword>
<reference evidence="2" key="1">
    <citation type="submission" date="2016-02" db="EMBL/GenBank/DDBJ databases">
        <title>Genome sequence of Bacillus trypoxylicola KCTC 13244(T).</title>
        <authorList>
            <person name="Jeong H."/>
            <person name="Park S.-H."/>
            <person name="Choi S.-K."/>
        </authorList>
    </citation>
    <scope>NUCLEOTIDE SEQUENCE [LARGE SCALE GENOMIC DNA]</scope>
    <source>
        <strain evidence="2">KCTC 13244</strain>
    </source>
</reference>
<dbReference type="InterPro" id="IPR003646">
    <property type="entry name" value="SH3-like_bac-type"/>
</dbReference>
<dbReference type="SMART" id="SM00287">
    <property type="entry name" value="SH3b"/>
    <property type="match status" value="3"/>
</dbReference>
<feature type="domain" description="SH3b" evidence="1">
    <location>
        <begin position="78"/>
        <end position="154"/>
    </location>
</feature>
<organism evidence="2 3">
    <name type="scientific">Alkalihalobacillus trypoxylicola</name>
    <dbReference type="NCBI Taxonomy" id="519424"/>
    <lineage>
        <taxon>Bacteria</taxon>
        <taxon>Bacillati</taxon>
        <taxon>Bacillota</taxon>
        <taxon>Bacilli</taxon>
        <taxon>Bacillales</taxon>
        <taxon>Bacillaceae</taxon>
        <taxon>Alkalihalobacillus</taxon>
    </lineage>
</organism>
<dbReference type="GO" id="GO:0004040">
    <property type="term" value="F:amidase activity"/>
    <property type="evidence" value="ECO:0007669"/>
    <property type="project" value="InterPro"/>
</dbReference>
<proteinExistence type="predicted"/>
<gene>
    <name evidence="2" type="ORF">AZF04_18665</name>
</gene>
<evidence type="ECO:0000259" key="1">
    <source>
        <dbReference type="PROSITE" id="PS51781"/>
    </source>
</evidence>
<dbReference type="InterPro" id="IPR036028">
    <property type="entry name" value="SH3-like_dom_sf"/>
</dbReference>
<sequence length="491" mass="55090">MLSRKSFNIFIAFILIIVLFTPFSFSVEAQSLKTYQTNISYEKALEKQLSLKGQTDQNYDAFIRADALTRTGKVGTVNTGANGSDTRWNVRGGPSTNEWIIGQAQSGERLTVIDSLTGSDGYTWYKVQYNKMWVNASPTDIEYYLNPNNFSTDSAHFYQFLNLSQSSQITSQELNQSVLNGKGAFQGHGQSFVNASQKHQINEIYLISHALLETGNGHSELANGIIYNGVKVYNMYGIGAFDGCAKLCGAQYAYNQGWTTPEQAIEDGAKFVAANYIKNGQDTLYKMRWNPDNPGYNQYATDVAWAVKQTNRMANLYSNLINHSLSYEIPHYPNQPGGKPQFAQTSNEQFEPKNALPFSEQTVGETITRVNFRTEPNTSFDSFVRTIASGVEISITGENKNGWYKVKLDQEEGWMASDYIQLKNAFKVDITSGTLNVRETPDGPIKDHLQKGELLTATIKNNQIHQSGDWIEVLVNNETGWVHTNYIQQLK</sequence>
<dbReference type="InterPro" id="IPR002901">
    <property type="entry name" value="MGlyc_endo_b_GlcNAc-like_dom"/>
</dbReference>
<dbReference type="Proteomes" id="UP000075806">
    <property type="component" value="Unassembled WGS sequence"/>
</dbReference>
<dbReference type="OrthoDB" id="9816557at2"/>
<dbReference type="Pfam" id="PF08239">
    <property type="entry name" value="SH3_3"/>
    <property type="match status" value="2"/>
</dbReference>
<dbReference type="PROSITE" id="PS51781">
    <property type="entry name" value="SH3B"/>
    <property type="match status" value="2"/>
</dbReference>
<dbReference type="Pfam" id="PF01832">
    <property type="entry name" value="Glucosaminidase"/>
    <property type="match status" value="1"/>
</dbReference>
<dbReference type="EMBL" id="LTAO01000014">
    <property type="protein sequence ID" value="KYG30869.1"/>
    <property type="molecule type" value="Genomic_DNA"/>
</dbReference>
<accession>A0A161QLA5</accession>
<dbReference type="PANTHER" id="PTHR34408">
    <property type="entry name" value="FAMILY PROTEIN, PUTATIVE-RELATED"/>
    <property type="match status" value="1"/>
</dbReference>
<dbReference type="STRING" id="519424.AZF04_18665"/>
<comment type="caution">
    <text evidence="2">The sequence shown here is derived from an EMBL/GenBank/DDBJ whole genome shotgun (WGS) entry which is preliminary data.</text>
</comment>